<evidence type="ECO:0000313" key="1">
    <source>
        <dbReference type="EMBL" id="MDY0404218.1"/>
    </source>
</evidence>
<protein>
    <submittedName>
        <fullName evidence="1">Replicative helicase loader/inhibitor</fullName>
    </submittedName>
</protein>
<dbReference type="GO" id="GO:0004386">
    <property type="term" value="F:helicase activity"/>
    <property type="evidence" value="ECO:0007669"/>
    <property type="project" value="UniProtKB-KW"/>
</dbReference>
<keyword evidence="2" id="KW-1185">Reference proteome</keyword>
<sequence length="108" mass="12691">MTRNEAIRVLETIKEIYPKFEISNTKAKMLLPKLEEMDFEGVLQKLAAYVATHPYPPTIQEIAAYLPTNDNRLQQIDSWRKEAACVSPTTKRHFRQKLYQLLQEKCHE</sequence>
<dbReference type="EMBL" id="JAROCA020000001">
    <property type="protein sequence ID" value="MDY0404218.1"/>
    <property type="molecule type" value="Genomic_DNA"/>
</dbReference>
<organism evidence="1 2">
    <name type="scientific">Tigheibacillus jepli</name>
    <dbReference type="NCBI Taxonomy" id="3035914"/>
    <lineage>
        <taxon>Bacteria</taxon>
        <taxon>Bacillati</taxon>
        <taxon>Bacillota</taxon>
        <taxon>Bacilli</taxon>
        <taxon>Bacillales</taxon>
        <taxon>Bacillaceae</taxon>
        <taxon>Tigheibacillus</taxon>
    </lineage>
</organism>
<keyword evidence="1" id="KW-0547">Nucleotide-binding</keyword>
<dbReference type="Proteomes" id="UP001228376">
    <property type="component" value="Unassembled WGS sequence"/>
</dbReference>
<gene>
    <name evidence="1" type="ORF">P5G51_001265</name>
</gene>
<reference evidence="1 2" key="1">
    <citation type="submission" date="2023-10" db="EMBL/GenBank/DDBJ databases">
        <title>179-bfca-hs.</title>
        <authorList>
            <person name="Miliotis G."/>
            <person name="Sengupta P."/>
            <person name="Hameed A."/>
            <person name="Chuvochina M."/>
            <person name="Mcdonagh F."/>
            <person name="Simpson A.C."/>
            <person name="Singh N.K."/>
            <person name="Rekha P.D."/>
            <person name="Raman K."/>
            <person name="Hugenholtz P."/>
            <person name="Venkateswaran K."/>
        </authorList>
    </citation>
    <scope>NUCLEOTIDE SEQUENCE [LARGE SCALE GENOMIC DNA]</scope>
    <source>
        <strain evidence="1 2">179-BFC-A-HS</strain>
    </source>
</reference>
<comment type="caution">
    <text evidence="1">The sequence shown here is derived from an EMBL/GenBank/DDBJ whole genome shotgun (WGS) entry which is preliminary data.</text>
</comment>
<proteinExistence type="predicted"/>
<name>A0ABU5CD15_9BACI</name>
<evidence type="ECO:0000313" key="2">
    <source>
        <dbReference type="Proteomes" id="UP001228376"/>
    </source>
</evidence>
<keyword evidence="1" id="KW-0067">ATP-binding</keyword>
<keyword evidence="1" id="KW-0378">Hydrolase</keyword>
<dbReference type="RefSeq" id="WP_306067729.1">
    <property type="nucleotide sequence ID" value="NZ_JAROCA020000001.1"/>
</dbReference>
<dbReference type="Gene3D" id="1.10.8.200">
    <property type="entry name" value="Replisome organizer (g39p helicase loader/inhibitor protein)"/>
    <property type="match status" value="1"/>
</dbReference>
<keyword evidence="1" id="KW-0347">Helicase</keyword>
<accession>A0ABU5CD15</accession>